<dbReference type="OrthoDB" id="9775197at2"/>
<name>A0A1J0A9B6_9CYAN</name>
<gene>
    <name evidence="3" type="ORF">GlitD10_0235</name>
</gene>
<dbReference type="SMART" id="SM00062">
    <property type="entry name" value="PBPb"/>
    <property type="match status" value="1"/>
</dbReference>
<dbReference type="PANTHER" id="PTHR35936">
    <property type="entry name" value="MEMBRANE-BOUND LYTIC MUREIN TRANSGLYCOSYLASE F"/>
    <property type="match status" value="1"/>
</dbReference>
<dbReference type="InterPro" id="IPR001638">
    <property type="entry name" value="Solute-binding_3/MltF_N"/>
</dbReference>
<dbReference type="Gene3D" id="3.40.190.10">
    <property type="entry name" value="Periplasmic binding protein-like II"/>
    <property type="match status" value="2"/>
</dbReference>
<dbReference type="Proteomes" id="UP000180235">
    <property type="component" value="Chromosome"/>
</dbReference>
<reference evidence="3 4" key="1">
    <citation type="submission" date="2016-10" db="EMBL/GenBank/DDBJ databases">
        <title>Description of Gloeomargarita lithophora gen. nov., sp. nov., a thylakoid-bearing basal-branching cyanobacterium with intracellular carbonates, and proposal for Gloeomargaritales ord. nov.</title>
        <authorList>
            <person name="Moreira D."/>
            <person name="Tavera R."/>
            <person name="Benzerara K."/>
            <person name="Skouri-Panet F."/>
            <person name="Couradeau E."/>
            <person name="Gerard E."/>
            <person name="Loussert C."/>
            <person name="Novelo E."/>
            <person name="Zivanovic Y."/>
            <person name="Lopez-Garcia P."/>
        </authorList>
    </citation>
    <scope>NUCLEOTIDE SEQUENCE [LARGE SCALE GENOMIC DNA]</scope>
    <source>
        <strain evidence="3 4">D10</strain>
    </source>
</reference>
<dbReference type="EMBL" id="CP017675">
    <property type="protein sequence ID" value="APB32536.1"/>
    <property type="molecule type" value="Genomic_DNA"/>
</dbReference>
<dbReference type="Pfam" id="PF00497">
    <property type="entry name" value="SBP_bac_3"/>
    <property type="match status" value="1"/>
</dbReference>
<organism evidence="3 4">
    <name type="scientific">Gloeomargarita lithophora Alchichica-D10</name>
    <dbReference type="NCBI Taxonomy" id="1188229"/>
    <lineage>
        <taxon>Bacteria</taxon>
        <taxon>Bacillati</taxon>
        <taxon>Cyanobacteriota</taxon>
        <taxon>Cyanophyceae</taxon>
        <taxon>Gloeomargaritales</taxon>
        <taxon>Gloeomargaritaceae</taxon>
        <taxon>Gloeomargarita</taxon>
    </lineage>
</organism>
<evidence type="ECO:0000256" key="1">
    <source>
        <dbReference type="ARBA" id="ARBA00022729"/>
    </source>
</evidence>
<protein>
    <submittedName>
        <fullName evidence="3">Peptidoglycan-binding domain 1 protein</fullName>
    </submittedName>
</protein>
<evidence type="ECO:0000313" key="3">
    <source>
        <dbReference type="EMBL" id="APB32536.1"/>
    </source>
</evidence>
<accession>A0A1J0A9B6</accession>
<dbReference type="STRING" id="1188229.GlitD10_0235"/>
<sequence>MLKRFCWLLVVALGWLILGVAPALALAPDIQAIQQRGVLRVAMLGQDNPPFFAENAQGQLTGVDVDLARNLATTLGVKADFIRTAQTFDQVTQLVYSNQADVAISKLTVTLPRATEGLFSQPYLVMRDALILNRLQLAQKGLQNQDALVSYIRQFSGRLGVITQTAHTRIARRRFPKAEIIEYPRWSEVVTAVEQGQVLAAFRDELEVRQLVLSQPELALYLKTAVLSDSLNLRAVLLPWNSYNLRDLVNQYLTLEPGVLTIEKLLQAPIAI</sequence>
<proteinExistence type="predicted"/>
<keyword evidence="4" id="KW-1185">Reference proteome</keyword>
<evidence type="ECO:0000259" key="2">
    <source>
        <dbReference type="SMART" id="SM00062"/>
    </source>
</evidence>
<dbReference type="KEGG" id="glt:GlitD10_0235"/>
<evidence type="ECO:0000313" key="4">
    <source>
        <dbReference type="Proteomes" id="UP000180235"/>
    </source>
</evidence>
<dbReference type="SUPFAM" id="SSF53850">
    <property type="entry name" value="Periplasmic binding protein-like II"/>
    <property type="match status" value="1"/>
</dbReference>
<keyword evidence="1" id="KW-0732">Signal</keyword>
<dbReference type="PANTHER" id="PTHR35936:SF19">
    <property type="entry name" value="AMINO-ACID-BINDING PROTEIN YXEM-RELATED"/>
    <property type="match status" value="1"/>
</dbReference>
<dbReference type="RefSeq" id="WP_071453263.1">
    <property type="nucleotide sequence ID" value="NZ_CP017675.1"/>
</dbReference>
<dbReference type="AlphaFoldDB" id="A0A1J0A9B6"/>
<feature type="domain" description="Solute-binding protein family 3/N-terminal" evidence="2">
    <location>
        <begin position="38"/>
        <end position="272"/>
    </location>
</feature>